<accession>A0ABY8XEN3</accession>
<keyword evidence="9" id="KW-1185">Reference proteome</keyword>
<sequence length="466" mass="49051">MTDELIREPALCIGGDWVAGHGDDSEVDNPATEEVTGVVTQGTDFDVEEAIKAARAAFPKWAATSVRDRAAALRRLHDVIAERADVFAGLVTREQGSAPPVARKLHVDVPLAVIARTADALEEFPFRRQRDNSVILREPVGVVAAITPWNLPLHQVVVKIVPAIAAGCTVVLKPAALTPLTAFELARAFQAAGFPPGVLNLVTGGGRVVGDLLARHPGIDHVSFTGSTPVGRQVAAAAAETVKGVTLELGGKSASVVLSDVSDELLAKAVKVTVANCFLNGGQTCTALSRLIVPASRLTQVEELAAAAAAKYVPGQRLGPLISAGQRKEVQSFLEPRGAKLVSGTFPVPEKGYFVTPAVFSDVDPASRLAREEIFGPVLSILAADSDDHAIELANDSIYGLGGALWIEDSERALDWAARIRTGQIDVNAAPFNPRAPFGGYKQSGVGREIGDYGIDDVLEIKAVQL</sequence>
<comment type="similarity">
    <text evidence="1 6">Belongs to the aldehyde dehydrogenase family.</text>
</comment>
<comment type="catalytic activity">
    <reaction evidence="4">
        <text>an aldehyde + NAD(+) + H2O = a carboxylate + NADH + 2 H(+)</text>
        <dbReference type="Rhea" id="RHEA:16185"/>
        <dbReference type="ChEBI" id="CHEBI:15377"/>
        <dbReference type="ChEBI" id="CHEBI:15378"/>
        <dbReference type="ChEBI" id="CHEBI:17478"/>
        <dbReference type="ChEBI" id="CHEBI:29067"/>
        <dbReference type="ChEBI" id="CHEBI:57540"/>
        <dbReference type="ChEBI" id="CHEBI:57945"/>
        <dbReference type="EC" id="1.2.1.3"/>
    </reaction>
</comment>
<evidence type="ECO:0000256" key="6">
    <source>
        <dbReference type="RuleBase" id="RU003345"/>
    </source>
</evidence>
<dbReference type="InterPro" id="IPR015590">
    <property type="entry name" value="Aldehyde_DH_dom"/>
</dbReference>
<dbReference type="CDD" id="cd07138">
    <property type="entry name" value="ALDH_CddD_SSP0762"/>
    <property type="match status" value="1"/>
</dbReference>
<evidence type="ECO:0000256" key="5">
    <source>
        <dbReference type="PROSITE-ProRule" id="PRU10007"/>
    </source>
</evidence>
<dbReference type="InterPro" id="IPR016162">
    <property type="entry name" value="Ald_DH_N"/>
</dbReference>
<dbReference type="InterPro" id="IPR029510">
    <property type="entry name" value="Ald_DH_CS_GLU"/>
</dbReference>
<reference evidence="8 9" key="1">
    <citation type="submission" date="2023-06" db="EMBL/GenBank/DDBJ databases">
        <authorList>
            <person name="Oyuntsetseg B."/>
            <person name="Kim S.B."/>
        </authorList>
    </citation>
    <scope>NUCLEOTIDE SEQUENCE [LARGE SCALE GENOMIC DNA]</scope>
    <source>
        <strain evidence="8 9">2-2</strain>
    </source>
</reference>
<evidence type="ECO:0000313" key="8">
    <source>
        <dbReference type="EMBL" id="WIV54066.1"/>
    </source>
</evidence>
<dbReference type="Proteomes" id="UP001227101">
    <property type="component" value="Chromosome"/>
</dbReference>
<dbReference type="InterPro" id="IPR016160">
    <property type="entry name" value="Ald_DH_CS_CYS"/>
</dbReference>
<dbReference type="InterPro" id="IPR016161">
    <property type="entry name" value="Ald_DH/histidinol_DH"/>
</dbReference>
<protein>
    <recommendedName>
        <fullName evidence="3">aldehyde dehydrogenase (NAD(+))</fullName>
        <ecNumber evidence="3">1.2.1.3</ecNumber>
    </recommendedName>
</protein>
<evidence type="ECO:0000256" key="4">
    <source>
        <dbReference type="ARBA" id="ARBA00049194"/>
    </source>
</evidence>
<feature type="domain" description="Aldehyde dehydrogenase" evidence="7">
    <location>
        <begin position="17"/>
        <end position="464"/>
    </location>
</feature>
<keyword evidence="2 6" id="KW-0560">Oxidoreductase</keyword>
<dbReference type="Pfam" id="PF00171">
    <property type="entry name" value="Aldedh"/>
    <property type="match status" value="1"/>
</dbReference>
<dbReference type="PANTHER" id="PTHR42804:SF1">
    <property type="entry name" value="ALDEHYDE DEHYDROGENASE-RELATED"/>
    <property type="match status" value="1"/>
</dbReference>
<dbReference type="PROSITE" id="PS00070">
    <property type="entry name" value="ALDEHYDE_DEHYDR_CYS"/>
    <property type="match status" value="1"/>
</dbReference>
<dbReference type="Gene3D" id="3.40.605.10">
    <property type="entry name" value="Aldehyde Dehydrogenase, Chain A, domain 1"/>
    <property type="match status" value="1"/>
</dbReference>
<evidence type="ECO:0000313" key="9">
    <source>
        <dbReference type="Proteomes" id="UP001227101"/>
    </source>
</evidence>
<evidence type="ECO:0000256" key="2">
    <source>
        <dbReference type="ARBA" id="ARBA00023002"/>
    </source>
</evidence>
<dbReference type="EMBL" id="CP127173">
    <property type="protein sequence ID" value="WIV54066.1"/>
    <property type="molecule type" value="Genomic_DNA"/>
</dbReference>
<feature type="active site" evidence="5">
    <location>
        <position position="248"/>
    </location>
</feature>
<evidence type="ECO:0000256" key="3">
    <source>
        <dbReference type="ARBA" id="ARBA00024226"/>
    </source>
</evidence>
<dbReference type="InterPro" id="IPR016163">
    <property type="entry name" value="Ald_DH_C"/>
</dbReference>
<dbReference type="PANTHER" id="PTHR42804">
    <property type="entry name" value="ALDEHYDE DEHYDROGENASE"/>
    <property type="match status" value="1"/>
</dbReference>
<dbReference type="EC" id="1.2.1.3" evidence="3"/>
<proteinExistence type="inferred from homology"/>
<dbReference type="Gene3D" id="3.40.309.10">
    <property type="entry name" value="Aldehyde Dehydrogenase, Chain A, domain 2"/>
    <property type="match status" value="1"/>
</dbReference>
<gene>
    <name evidence="8" type="ORF">QP939_35075</name>
</gene>
<organism evidence="8 9">
    <name type="scientific">Amycolatopsis nalaikhensis</name>
    <dbReference type="NCBI Taxonomy" id="715472"/>
    <lineage>
        <taxon>Bacteria</taxon>
        <taxon>Bacillati</taxon>
        <taxon>Actinomycetota</taxon>
        <taxon>Actinomycetes</taxon>
        <taxon>Pseudonocardiales</taxon>
        <taxon>Pseudonocardiaceae</taxon>
        <taxon>Amycolatopsis</taxon>
    </lineage>
</organism>
<dbReference type="RefSeq" id="WP_285450621.1">
    <property type="nucleotide sequence ID" value="NZ_CP127173.1"/>
</dbReference>
<name>A0ABY8XEN3_9PSEU</name>
<evidence type="ECO:0000259" key="7">
    <source>
        <dbReference type="Pfam" id="PF00171"/>
    </source>
</evidence>
<dbReference type="PROSITE" id="PS00687">
    <property type="entry name" value="ALDEHYDE_DEHYDR_GLU"/>
    <property type="match status" value="1"/>
</dbReference>
<evidence type="ECO:0000256" key="1">
    <source>
        <dbReference type="ARBA" id="ARBA00009986"/>
    </source>
</evidence>
<dbReference type="SUPFAM" id="SSF53720">
    <property type="entry name" value="ALDH-like"/>
    <property type="match status" value="1"/>
</dbReference>